<proteinExistence type="inferred from homology"/>
<reference evidence="8 9" key="1">
    <citation type="submission" date="2020-04" db="EMBL/GenBank/DDBJ databases">
        <title>Usitatibacter rugosus gen. nov., sp. nov. and Usitatibacter palustris sp. nov., novel members of Usitatibacteraceae fam. nov. within the order Nitrosomonadales isolated from soil.</title>
        <authorList>
            <person name="Huber K.J."/>
            <person name="Neumann-Schaal M."/>
            <person name="Geppert A."/>
            <person name="Luckner M."/>
            <person name="Wanner G."/>
            <person name="Overmann J."/>
        </authorList>
    </citation>
    <scope>NUCLEOTIDE SEQUENCE [LARGE SCALE GENOMIC DNA]</scope>
    <source>
        <strain evidence="8 9">0125_3</strain>
    </source>
</reference>
<feature type="transmembrane region" description="Helical" evidence="6">
    <location>
        <begin position="102"/>
        <end position="119"/>
    </location>
</feature>
<evidence type="ECO:0000313" key="8">
    <source>
        <dbReference type="EMBL" id="QJR09719.1"/>
    </source>
</evidence>
<dbReference type="EMBL" id="CP053069">
    <property type="protein sequence ID" value="QJR09719.1"/>
    <property type="molecule type" value="Genomic_DNA"/>
</dbReference>
<evidence type="ECO:0000256" key="5">
    <source>
        <dbReference type="ARBA" id="ARBA00023136"/>
    </source>
</evidence>
<sequence>MSRFFLVAGALVMAAGVAAGAYGAHAAKNAAHPEAVRLLQIAVLYHLVHGLAVVAVGLAARDIASRFLAAAGTLFLAGIVLFCGSLWALAMSGSLPLPTAPVGGLCFIAGWLAFAVGAFRSR</sequence>
<dbReference type="KEGG" id="uru:DSM104443_00769"/>
<comment type="subcellular location">
    <subcellularLocation>
        <location evidence="1">Membrane</location>
        <topology evidence="1">Multi-pass membrane protein</topology>
    </subcellularLocation>
</comment>
<evidence type="ECO:0000256" key="7">
    <source>
        <dbReference type="SAM" id="SignalP"/>
    </source>
</evidence>
<keyword evidence="7" id="KW-0732">Signal</keyword>
<feature type="signal peptide" evidence="7">
    <location>
        <begin position="1"/>
        <end position="26"/>
    </location>
</feature>
<keyword evidence="5 6" id="KW-0472">Membrane</keyword>
<accession>A0A6M4GQU7</accession>
<dbReference type="Pfam" id="PF04241">
    <property type="entry name" value="DUF423"/>
    <property type="match status" value="1"/>
</dbReference>
<feature type="chain" id="PRO_5026909883" description="DUF423 domain-containing protein" evidence="7">
    <location>
        <begin position="27"/>
        <end position="122"/>
    </location>
</feature>
<dbReference type="InterPro" id="IPR006696">
    <property type="entry name" value="DUF423"/>
</dbReference>
<dbReference type="PANTHER" id="PTHR43461">
    <property type="entry name" value="TRANSMEMBRANE PROTEIN 256"/>
    <property type="match status" value="1"/>
</dbReference>
<evidence type="ECO:0000256" key="4">
    <source>
        <dbReference type="ARBA" id="ARBA00022989"/>
    </source>
</evidence>
<dbReference type="AlphaFoldDB" id="A0A6M4GQU7"/>
<feature type="transmembrane region" description="Helical" evidence="6">
    <location>
        <begin position="39"/>
        <end position="60"/>
    </location>
</feature>
<evidence type="ECO:0000256" key="3">
    <source>
        <dbReference type="ARBA" id="ARBA00022692"/>
    </source>
</evidence>
<comment type="similarity">
    <text evidence="2">Belongs to the UPF0382 family.</text>
</comment>
<protein>
    <recommendedName>
        <fullName evidence="10">DUF423 domain-containing protein</fullName>
    </recommendedName>
</protein>
<dbReference type="Proteomes" id="UP000501534">
    <property type="component" value="Chromosome"/>
</dbReference>
<dbReference type="RefSeq" id="WP_212756927.1">
    <property type="nucleotide sequence ID" value="NZ_CP053069.1"/>
</dbReference>
<organism evidence="8 9">
    <name type="scientific">Usitatibacter rugosus</name>
    <dbReference type="NCBI Taxonomy" id="2732067"/>
    <lineage>
        <taxon>Bacteria</taxon>
        <taxon>Pseudomonadati</taxon>
        <taxon>Pseudomonadota</taxon>
        <taxon>Betaproteobacteria</taxon>
        <taxon>Nitrosomonadales</taxon>
        <taxon>Usitatibacteraceae</taxon>
        <taxon>Usitatibacter</taxon>
    </lineage>
</organism>
<dbReference type="GO" id="GO:0016020">
    <property type="term" value="C:membrane"/>
    <property type="evidence" value="ECO:0007669"/>
    <property type="project" value="UniProtKB-SubCell"/>
</dbReference>
<keyword evidence="3 6" id="KW-0812">Transmembrane</keyword>
<gene>
    <name evidence="8" type="ORF">DSM104443_00769</name>
</gene>
<keyword evidence="9" id="KW-1185">Reference proteome</keyword>
<dbReference type="PANTHER" id="PTHR43461:SF1">
    <property type="entry name" value="TRANSMEMBRANE PROTEIN 256"/>
    <property type="match status" value="1"/>
</dbReference>
<evidence type="ECO:0000313" key="9">
    <source>
        <dbReference type="Proteomes" id="UP000501534"/>
    </source>
</evidence>
<evidence type="ECO:0000256" key="6">
    <source>
        <dbReference type="SAM" id="Phobius"/>
    </source>
</evidence>
<keyword evidence="4 6" id="KW-1133">Transmembrane helix</keyword>
<evidence type="ECO:0000256" key="1">
    <source>
        <dbReference type="ARBA" id="ARBA00004141"/>
    </source>
</evidence>
<feature type="transmembrane region" description="Helical" evidence="6">
    <location>
        <begin position="67"/>
        <end position="90"/>
    </location>
</feature>
<evidence type="ECO:0008006" key="10">
    <source>
        <dbReference type="Google" id="ProtNLM"/>
    </source>
</evidence>
<evidence type="ECO:0000256" key="2">
    <source>
        <dbReference type="ARBA" id="ARBA00009694"/>
    </source>
</evidence>
<name>A0A6M4GQU7_9PROT</name>